<dbReference type="GO" id="GO:0051295">
    <property type="term" value="P:establishment of meiotic spindle localization"/>
    <property type="evidence" value="ECO:0007669"/>
    <property type="project" value="TreeGrafter"/>
</dbReference>
<keyword evidence="6" id="KW-1185">Reference proteome</keyword>
<dbReference type="GO" id="GO:0000922">
    <property type="term" value="C:spindle pole"/>
    <property type="evidence" value="ECO:0007669"/>
    <property type="project" value="TreeGrafter"/>
</dbReference>
<dbReference type="InterPro" id="IPR000048">
    <property type="entry name" value="IQ_motif_EF-hand-BS"/>
</dbReference>
<comment type="subcellular location">
    <subcellularLocation>
        <location evidence="1">Cytoplasm</location>
    </subcellularLocation>
</comment>
<keyword evidence="2" id="KW-0963">Cytoplasm</keyword>
<sequence>MSLNSGDHHEQIPSTTGRYRAIGPIHIHLHQGFLPSGEALGFVLLSSREPPSLLHQIQQRKAQQQLQNRVQSATIIQAAWRGYQVRRELDDMNKASAKIQAAWRGYQVRRQLDEISKASVKIQAAWRGYQVRRELDEMNKAAVKIQAAYRSHRTRGENGCRVGTLRERVAMLGCVPGSADICVALPPAVGSRFAVLGSSVVPSVRVRVPDTCGRVKVNR</sequence>
<dbReference type="Pfam" id="PF00612">
    <property type="entry name" value="IQ"/>
    <property type="match status" value="4"/>
</dbReference>
<protein>
    <recommendedName>
        <fullName evidence="7">IQ motif containing F6</fullName>
    </recommendedName>
</protein>
<proteinExistence type="predicted"/>
<dbReference type="Gene3D" id="1.20.5.190">
    <property type="match status" value="2"/>
</dbReference>
<dbReference type="GO" id="GO:0007051">
    <property type="term" value="P:spindle organization"/>
    <property type="evidence" value="ECO:0007669"/>
    <property type="project" value="TreeGrafter"/>
</dbReference>
<dbReference type="FunFam" id="1.20.5.190:FF:000055">
    <property type="entry name" value="Putative microtubule-associated protein futsch"/>
    <property type="match status" value="2"/>
</dbReference>
<evidence type="ECO:0000313" key="6">
    <source>
        <dbReference type="Proteomes" id="UP000472261"/>
    </source>
</evidence>
<dbReference type="PANTHER" id="PTHR22706">
    <property type="entry name" value="ASSEMBLY FACTOR FOR SPINDLE MICROTUBULES"/>
    <property type="match status" value="1"/>
</dbReference>
<dbReference type="SMART" id="SM00015">
    <property type="entry name" value="IQ"/>
    <property type="match status" value="4"/>
</dbReference>
<dbReference type="GO" id="GO:0005516">
    <property type="term" value="F:calmodulin binding"/>
    <property type="evidence" value="ECO:0007669"/>
    <property type="project" value="UniProtKB-KW"/>
</dbReference>
<dbReference type="PROSITE" id="PS50096">
    <property type="entry name" value="IQ"/>
    <property type="match status" value="4"/>
</dbReference>
<dbReference type="Ensembl" id="ENSPCLT00000025465.1">
    <property type="protein sequence ID" value="ENSPCLP00000019099.1"/>
    <property type="gene ID" value="ENSPCLG00000016010.1"/>
</dbReference>
<dbReference type="Proteomes" id="UP000472261">
    <property type="component" value="Unplaced"/>
</dbReference>
<evidence type="ECO:0000256" key="3">
    <source>
        <dbReference type="ARBA" id="ARBA00022737"/>
    </source>
</evidence>
<evidence type="ECO:0000256" key="4">
    <source>
        <dbReference type="ARBA" id="ARBA00022860"/>
    </source>
</evidence>
<dbReference type="CDD" id="cd23767">
    <property type="entry name" value="IQCD"/>
    <property type="match status" value="4"/>
</dbReference>
<evidence type="ECO:0000313" key="5">
    <source>
        <dbReference type="Ensembl" id="ENSPCLP00000019099.1"/>
    </source>
</evidence>
<organism evidence="5 6">
    <name type="scientific">Phasianus colchicus</name>
    <name type="common">Common pheasant</name>
    <dbReference type="NCBI Taxonomy" id="9054"/>
    <lineage>
        <taxon>Eukaryota</taxon>
        <taxon>Metazoa</taxon>
        <taxon>Chordata</taxon>
        <taxon>Craniata</taxon>
        <taxon>Vertebrata</taxon>
        <taxon>Euteleostomi</taxon>
        <taxon>Archelosauria</taxon>
        <taxon>Archosauria</taxon>
        <taxon>Dinosauria</taxon>
        <taxon>Saurischia</taxon>
        <taxon>Theropoda</taxon>
        <taxon>Coelurosauria</taxon>
        <taxon>Aves</taxon>
        <taxon>Neognathae</taxon>
        <taxon>Galloanserae</taxon>
        <taxon>Galliformes</taxon>
        <taxon>Phasianidae</taxon>
        <taxon>Phasianinae</taxon>
        <taxon>Phasianus</taxon>
    </lineage>
</organism>
<keyword evidence="4" id="KW-0112">Calmodulin-binding</keyword>
<reference evidence="5" key="2">
    <citation type="submission" date="2025-09" db="UniProtKB">
        <authorList>
            <consortium name="Ensembl"/>
        </authorList>
    </citation>
    <scope>IDENTIFICATION</scope>
</reference>
<dbReference type="GO" id="GO:0005737">
    <property type="term" value="C:cytoplasm"/>
    <property type="evidence" value="ECO:0007669"/>
    <property type="project" value="UniProtKB-SubCell"/>
</dbReference>
<evidence type="ECO:0000256" key="1">
    <source>
        <dbReference type="ARBA" id="ARBA00004496"/>
    </source>
</evidence>
<dbReference type="InterPro" id="IPR051185">
    <property type="entry name" value="ASPM"/>
</dbReference>
<dbReference type="PANTHER" id="PTHR22706:SF1">
    <property type="entry name" value="ASSEMBLY FACTOR FOR SPINDLE MICROTUBULES"/>
    <property type="match status" value="1"/>
</dbReference>
<keyword evidence="3" id="KW-0677">Repeat</keyword>
<dbReference type="SUPFAM" id="SSF52540">
    <property type="entry name" value="P-loop containing nucleoside triphosphate hydrolases"/>
    <property type="match status" value="2"/>
</dbReference>
<dbReference type="GO" id="GO:0000278">
    <property type="term" value="P:mitotic cell cycle"/>
    <property type="evidence" value="ECO:0007669"/>
    <property type="project" value="TreeGrafter"/>
</dbReference>
<dbReference type="InterPro" id="IPR027417">
    <property type="entry name" value="P-loop_NTPase"/>
</dbReference>
<accession>A0A669QEG7</accession>
<dbReference type="AlphaFoldDB" id="A0A669QEG7"/>
<evidence type="ECO:0008006" key="7">
    <source>
        <dbReference type="Google" id="ProtNLM"/>
    </source>
</evidence>
<evidence type="ECO:0000256" key="2">
    <source>
        <dbReference type="ARBA" id="ARBA00022490"/>
    </source>
</evidence>
<reference evidence="5" key="1">
    <citation type="submission" date="2025-08" db="UniProtKB">
        <authorList>
            <consortium name="Ensembl"/>
        </authorList>
    </citation>
    <scope>IDENTIFICATION</scope>
</reference>
<name>A0A669QEG7_PHACC</name>